<dbReference type="Proteomes" id="UP000007151">
    <property type="component" value="Unassembled WGS sequence"/>
</dbReference>
<evidence type="ECO:0000313" key="1">
    <source>
        <dbReference type="EMBL" id="OWR40896.1"/>
    </source>
</evidence>
<dbReference type="KEGG" id="dpl:KGM_207349B"/>
<gene>
    <name evidence="1" type="ORF">KGM_207349B</name>
</gene>
<name>A0A212EHD3_DANPL</name>
<proteinExistence type="predicted"/>
<sequence length="27" mass="3208">YNSPKENMILNLNLNRRPKQIPVDARL</sequence>
<dbReference type="InParanoid" id="A0A212EHD3"/>
<dbReference type="AlphaFoldDB" id="A0A212EHD3"/>
<reference evidence="1 2" key="1">
    <citation type="journal article" date="2011" name="Cell">
        <title>The monarch butterfly genome yields insights into long-distance migration.</title>
        <authorList>
            <person name="Zhan S."/>
            <person name="Merlin C."/>
            <person name="Boore J.L."/>
            <person name="Reppert S.M."/>
        </authorList>
    </citation>
    <scope>NUCLEOTIDE SEQUENCE [LARGE SCALE GENOMIC DNA]</scope>
    <source>
        <strain evidence="1">F-2</strain>
    </source>
</reference>
<protein>
    <submittedName>
        <fullName evidence="1">Uncharacterized protein</fullName>
    </submittedName>
</protein>
<evidence type="ECO:0000313" key="2">
    <source>
        <dbReference type="Proteomes" id="UP000007151"/>
    </source>
</evidence>
<comment type="caution">
    <text evidence="1">The sequence shown here is derived from an EMBL/GenBank/DDBJ whole genome shotgun (WGS) entry which is preliminary data.</text>
</comment>
<keyword evidence="2" id="KW-1185">Reference proteome</keyword>
<dbReference type="EMBL" id="AGBW02014908">
    <property type="protein sequence ID" value="OWR40896.1"/>
    <property type="molecule type" value="Genomic_DNA"/>
</dbReference>
<feature type="non-terminal residue" evidence="1">
    <location>
        <position position="1"/>
    </location>
</feature>
<organism evidence="1 2">
    <name type="scientific">Danaus plexippus plexippus</name>
    <dbReference type="NCBI Taxonomy" id="278856"/>
    <lineage>
        <taxon>Eukaryota</taxon>
        <taxon>Metazoa</taxon>
        <taxon>Ecdysozoa</taxon>
        <taxon>Arthropoda</taxon>
        <taxon>Hexapoda</taxon>
        <taxon>Insecta</taxon>
        <taxon>Pterygota</taxon>
        <taxon>Neoptera</taxon>
        <taxon>Endopterygota</taxon>
        <taxon>Lepidoptera</taxon>
        <taxon>Glossata</taxon>
        <taxon>Ditrysia</taxon>
        <taxon>Papilionoidea</taxon>
        <taxon>Nymphalidae</taxon>
        <taxon>Danainae</taxon>
        <taxon>Danaini</taxon>
        <taxon>Danaina</taxon>
        <taxon>Danaus</taxon>
        <taxon>Danaus</taxon>
    </lineage>
</organism>
<accession>A0A212EHD3</accession>